<keyword evidence="2" id="KW-0493">Microtubule</keyword>
<dbReference type="SUPFAM" id="SSF47576">
    <property type="entry name" value="Calponin-homology domain, CH-domain"/>
    <property type="match status" value="1"/>
</dbReference>
<dbReference type="SUPFAM" id="SSF52540">
    <property type="entry name" value="P-loop containing nucleoside triphosphate hydrolases"/>
    <property type="match status" value="1"/>
</dbReference>
<dbReference type="GO" id="GO:0005524">
    <property type="term" value="F:ATP binding"/>
    <property type="evidence" value="ECO:0007669"/>
    <property type="project" value="UniProtKB-UniRule"/>
</dbReference>
<dbReference type="GO" id="GO:0005874">
    <property type="term" value="C:microtubule"/>
    <property type="evidence" value="ECO:0007669"/>
    <property type="project" value="UniProtKB-KW"/>
</dbReference>
<feature type="region of interest" description="Disordered" evidence="5">
    <location>
        <begin position="966"/>
        <end position="1058"/>
    </location>
</feature>
<evidence type="ECO:0000259" key="6">
    <source>
        <dbReference type="PROSITE" id="PS50021"/>
    </source>
</evidence>
<evidence type="ECO:0000313" key="8">
    <source>
        <dbReference type="EMBL" id="KAG6521736.1"/>
    </source>
</evidence>
<dbReference type="Pfam" id="PF00225">
    <property type="entry name" value="Kinesin"/>
    <property type="match status" value="1"/>
</dbReference>
<protein>
    <submittedName>
        <fullName evidence="8">Uncharacterized protein</fullName>
    </submittedName>
</protein>
<evidence type="ECO:0000256" key="4">
    <source>
        <dbReference type="PROSITE-ProRule" id="PRU00283"/>
    </source>
</evidence>
<gene>
    <name evidence="8" type="ORF">ZIOFF_018862</name>
</gene>
<dbReference type="InterPro" id="IPR036872">
    <property type="entry name" value="CH_dom_sf"/>
</dbReference>
<evidence type="ECO:0000313" key="9">
    <source>
        <dbReference type="Proteomes" id="UP000734854"/>
    </source>
</evidence>
<dbReference type="FunFam" id="3.40.850.10:FF:000111">
    <property type="entry name" value="p-loop nucleoside triphosphate hydrolase superfamily protein with CH (Calponin Homology) domain"/>
    <property type="match status" value="1"/>
</dbReference>
<sequence>MEKQQRAGGEEESTKEKRTRGVEEEDRDAEEKKISRQIWGNADSGDKCCFVLNMAFEGSISLSVVEDVLKQHGSRMCDIDLASRKEEQAAMRRYEAAAWLRGIVGVAGARDFPEEPTEEEFRLGLRNGIVLCNVLNKVQPGAVSKVIEAPADSASIPDGPALSAFQYFENLRNFLDALEELALPTFEASDLQQACLSCFAKGGKGSRVVNSILALKSYGEKQARRKGSSKSGGIVKHSSTGKHFVRRNSEPFMYSLSRSQPIQDGGSLEQNFSIDFSVESSEMISPSLSMLVRTLISDKKPEEIPLVVESMLTKVMQDFEHHIARKQEMMDKTLKEINETSLFYGASNSMEIQPTRCVNKLKVIDETASLHESNNLTEIQSTPCENKVNMTDETGSLYEASNSSEIQNTCFDNKMPESESSYTCPRAEDFTMSLRVQEQAKEKLLKQCLLIEKQKREIDELKYALLATRESVEFLKTQYSEEFNNLGKHMQILTHAASGYQKVLEENRKLYNHVQDLKGNIRVYCRVRPFLPGKPSNNLTTVDHLDDGSITISTPTKYGKEGHKLFSFNRVFGPSVTQEEVFCDTKPLIRSILDGYNVCIFAYGQTGSGKTYTMSGPKELTEEDYGVNYRALNDLFQISGQRKDTICYEISVQMIEIYNELNGMAVPDANLVPVTSTEEVIELMNLGQKNRAVCSTSMNERSSRSHSCLTIHVHGRELASGSVHRGCLHLVDLAGSERVNKSEVIGDRLKEAQHINKSLAALGDVIYALAQKNSHVPYRNSKLTQLLQDSLGGQAKTLMFIHISPEVDALSETLSTLKFAERVATIELGAAKTNKDNGELRELRQQVASLQVALAKKEEETLGSTMSSPDIYRMKSSPTSPGCRNQIQTTEDLGNIESCSASMERADIDVANDEDPLRDWVRDNVHVPDSLDQGYIPDVRVFRDRHTSRPNSVTTDDYDELDFATSDSSEQEMILQSQSSNGKASNAVNGGLRIKRPQSGSTKGSELRTPRAHMPSPSRKISTAPPSSQLVKGSPSRQQAASDGKRRQSDNGRMATSK</sequence>
<comment type="similarity">
    <text evidence="1">Belongs to the TRAFAC class myosin-kinesin ATPase superfamily. Kinesin family. KIN-14 subfamily.</text>
</comment>
<dbReference type="Gene3D" id="1.10.418.10">
    <property type="entry name" value="Calponin-like domain"/>
    <property type="match status" value="1"/>
</dbReference>
<dbReference type="PROSITE" id="PS50067">
    <property type="entry name" value="KINESIN_MOTOR_2"/>
    <property type="match status" value="1"/>
</dbReference>
<organism evidence="8 9">
    <name type="scientific">Zingiber officinale</name>
    <name type="common">Ginger</name>
    <name type="synonym">Amomum zingiber</name>
    <dbReference type="NCBI Taxonomy" id="94328"/>
    <lineage>
        <taxon>Eukaryota</taxon>
        <taxon>Viridiplantae</taxon>
        <taxon>Streptophyta</taxon>
        <taxon>Embryophyta</taxon>
        <taxon>Tracheophyta</taxon>
        <taxon>Spermatophyta</taxon>
        <taxon>Magnoliopsida</taxon>
        <taxon>Liliopsida</taxon>
        <taxon>Zingiberales</taxon>
        <taxon>Zingiberaceae</taxon>
        <taxon>Zingiber</taxon>
    </lineage>
</organism>
<feature type="compositionally biased region" description="Polar residues" evidence="5">
    <location>
        <begin position="1019"/>
        <end position="1041"/>
    </location>
</feature>
<dbReference type="PRINTS" id="PR00380">
    <property type="entry name" value="KINESINHEAVY"/>
</dbReference>
<feature type="compositionally biased region" description="Polar residues" evidence="5">
    <location>
        <begin position="974"/>
        <end position="988"/>
    </location>
</feature>
<proteinExistence type="inferred from homology"/>
<feature type="region of interest" description="Disordered" evidence="5">
    <location>
        <begin position="1"/>
        <end position="35"/>
    </location>
</feature>
<feature type="region of interest" description="Disordered" evidence="5">
    <location>
        <begin position="860"/>
        <end position="884"/>
    </location>
</feature>
<evidence type="ECO:0000256" key="2">
    <source>
        <dbReference type="ARBA" id="ARBA00022701"/>
    </source>
</evidence>
<keyword evidence="4" id="KW-0547">Nucleotide-binding</keyword>
<dbReference type="GO" id="GO:0007018">
    <property type="term" value="P:microtubule-based movement"/>
    <property type="evidence" value="ECO:0007669"/>
    <property type="project" value="InterPro"/>
</dbReference>
<keyword evidence="4" id="KW-0067">ATP-binding</keyword>
<comment type="caution">
    <text evidence="8">The sequence shown here is derived from an EMBL/GenBank/DDBJ whole genome shotgun (WGS) entry which is preliminary data.</text>
</comment>
<feature type="binding site" evidence="4">
    <location>
        <begin position="604"/>
        <end position="611"/>
    </location>
    <ligand>
        <name>ATP</name>
        <dbReference type="ChEBI" id="CHEBI:30616"/>
    </ligand>
</feature>
<dbReference type="InterPro" id="IPR001715">
    <property type="entry name" value="CH_dom"/>
</dbReference>
<dbReference type="SMART" id="SM00129">
    <property type="entry name" value="KISc"/>
    <property type="match status" value="1"/>
</dbReference>
<evidence type="ECO:0000259" key="7">
    <source>
        <dbReference type="PROSITE" id="PS50067"/>
    </source>
</evidence>
<evidence type="ECO:0000256" key="1">
    <source>
        <dbReference type="ARBA" id="ARBA00010899"/>
    </source>
</evidence>
<dbReference type="PANTHER" id="PTHR47972">
    <property type="entry name" value="KINESIN-LIKE PROTEIN KLP-3"/>
    <property type="match status" value="1"/>
</dbReference>
<dbReference type="Proteomes" id="UP000734854">
    <property type="component" value="Unassembled WGS sequence"/>
</dbReference>
<dbReference type="Pfam" id="PF00307">
    <property type="entry name" value="CH"/>
    <property type="match status" value="1"/>
</dbReference>
<dbReference type="InterPro" id="IPR001752">
    <property type="entry name" value="Kinesin_motor_dom"/>
</dbReference>
<dbReference type="InterPro" id="IPR027417">
    <property type="entry name" value="P-loop_NTPase"/>
</dbReference>
<dbReference type="PANTHER" id="PTHR47972:SF12">
    <property type="entry name" value="KINESIN-LIKE PROTEIN KIN-14H"/>
    <property type="match status" value="1"/>
</dbReference>
<dbReference type="GO" id="GO:0008017">
    <property type="term" value="F:microtubule binding"/>
    <property type="evidence" value="ECO:0007669"/>
    <property type="project" value="InterPro"/>
</dbReference>
<dbReference type="PROSITE" id="PS50021">
    <property type="entry name" value="CH"/>
    <property type="match status" value="1"/>
</dbReference>
<feature type="compositionally biased region" description="Basic and acidic residues" evidence="5">
    <location>
        <begin position="1"/>
        <end position="22"/>
    </location>
</feature>
<dbReference type="InterPro" id="IPR031852">
    <property type="entry name" value="Vik1/Cik1_MT-bd"/>
</dbReference>
<evidence type="ECO:0000256" key="3">
    <source>
        <dbReference type="ARBA" id="ARBA00023175"/>
    </source>
</evidence>
<dbReference type="Gene3D" id="3.40.850.10">
    <property type="entry name" value="Kinesin motor domain"/>
    <property type="match status" value="2"/>
</dbReference>
<keyword evidence="3 4" id="KW-0505">Motor protein</keyword>
<keyword evidence="9" id="KW-1185">Reference proteome</keyword>
<dbReference type="CDD" id="cd21203">
    <property type="entry name" value="CH_AtKIN14-like"/>
    <property type="match status" value="1"/>
</dbReference>
<dbReference type="Pfam" id="PF16796">
    <property type="entry name" value="Microtub_bd"/>
    <property type="match status" value="1"/>
</dbReference>
<dbReference type="GO" id="GO:0003777">
    <property type="term" value="F:microtubule motor activity"/>
    <property type="evidence" value="ECO:0007669"/>
    <property type="project" value="InterPro"/>
</dbReference>
<dbReference type="AlphaFoldDB" id="A0A8J5HX75"/>
<name>A0A8J5HX75_ZINOF</name>
<dbReference type="FunFam" id="3.40.850.10:FF:000178">
    <property type="entry name" value="Kinesin-related protein3"/>
    <property type="match status" value="1"/>
</dbReference>
<dbReference type="SMART" id="SM00033">
    <property type="entry name" value="CH"/>
    <property type="match status" value="1"/>
</dbReference>
<accession>A0A8J5HX75</accession>
<evidence type="ECO:0000256" key="5">
    <source>
        <dbReference type="SAM" id="MobiDB-lite"/>
    </source>
</evidence>
<reference evidence="8 9" key="1">
    <citation type="submission" date="2020-08" db="EMBL/GenBank/DDBJ databases">
        <title>Plant Genome Project.</title>
        <authorList>
            <person name="Zhang R.-G."/>
        </authorList>
    </citation>
    <scope>NUCLEOTIDE SEQUENCE [LARGE SCALE GENOMIC DNA]</scope>
    <source>
        <tissue evidence="8">Rhizome</tissue>
    </source>
</reference>
<dbReference type="EMBL" id="JACMSC010000005">
    <property type="protein sequence ID" value="KAG6521736.1"/>
    <property type="molecule type" value="Genomic_DNA"/>
</dbReference>
<dbReference type="InterPro" id="IPR027640">
    <property type="entry name" value="Kinesin-like_fam"/>
</dbReference>
<feature type="domain" description="Kinesin motor" evidence="7">
    <location>
        <begin position="520"/>
        <end position="826"/>
    </location>
</feature>
<dbReference type="InterPro" id="IPR036961">
    <property type="entry name" value="Kinesin_motor_dom_sf"/>
</dbReference>
<feature type="domain" description="Calponin-homology (CH)" evidence="6">
    <location>
        <begin position="90"/>
        <end position="220"/>
    </location>
</feature>